<feature type="compositionally biased region" description="Gly residues" evidence="1">
    <location>
        <begin position="100"/>
        <end position="114"/>
    </location>
</feature>
<keyword evidence="2" id="KW-0732">Signal</keyword>
<feature type="compositionally biased region" description="Low complexity" evidence="1">
    <location>
        <begin position="90"/>
        <end position="99"/>
    </location>
</feature>
<accession>A0A806X651</accession>
<dbReference type="Pfam" id="PF25783">
    <property type="entry name" value="BigA_beta"/>
    <property type="match status" value="1"/>
</dbReference>
<dbReference type="OrthoDB" id="6504911at2"/>
<feature type="signal peptide" evidence="2">
    <location>
        <begin position="1"/>
        <end position="21"/>
    </location>
</feature>
<sequence>MQKRKLLSVGIALALSGNTWAGDVTEKNSHTTPCPADIKTLSEEQKEKLPPVCLKKIPSPLEETLAENQGWFAGGIAAIAAAVGISLNTGSNSHSSSHGSDGGNDGGDNGGHDGGVTTYNNGVTVDKTNSTLTVQGKTWNAAPNGDGTWTLTDPETGDKIQVTAYRVKDESNTIKLAGISSDSNQYWMYDHYGNLTRTDVNKYYEQDNQQLDTAGGSATGAGNAGQIINGDNNAVNNTGDNNATGGGTGTRIDGDGNTFNNSGNTTADGDGSIGIEVKGDNTTVNDDGDITVTGGGTGIRIDGNGSTVNNGGNNSVDGSGSTGIAINGDNSTVNQNGDLLVTGGATGIDVAGGNALVSNNGNITVRDSGSTGVLITGDNATFSNTGTIDSSLEGTGVKVSGSRGTVTLNGNVNVHGEKDATDTIRGATGVSVSGNGNSVAINGAVDVSVTADNKTNPVFSGVEVSGTGNAVTVSGGVNVTGKNFIGGAETGTKNSVAGVRVSGDNSVSISGVSSIDVESVRGATISLAQVSDGGHLVLESDSVLNATFTEINASWFDYGAIIQGTGAGTTIDNYGVINAQAGNAVMMGNSGASVTNSGVIKMVSTGGGFGTGSAMMANGRGSTVTNNGDISIISDQRPADAEGINLYPLSRGRNQVYAMDVTNSGGAAINNGTVTLNGAGTYGIGVVTGTGTNAGTINVDSFIPTLDADGNVTGESYYAPTANRYYYMGAGMFAGSTGHSGLNGVALNTGTINVNNEGIGMSAVGAGTAINQGTINLTADAGITKSADNQLIGMAAFGGGKVINDQSGVINIDADFGQAFYSDGNANNRIINSGTINLGSGVPPEADNSDKLAMKILDGLTLNGNTTLLPGGGLVQNGATTENTGILDTGTGSGLQVEGTFSNSGTLNTGSYYDGSRTQVSGTLNNASTGVINGNVMVTGNGTVNNSGTITQGFDLRNSATLINTGTVRNDASSTGRADGGLLFLRNSAVFVNETSGLVTLDGASAMYLNDNATFVNKGTTEMTNGANGGAINLNDGAGGVVINQGTMTGSGITMVNTRGGTPKDATGWFWNQSSGVVDFTAGTGNNAVALNMGNMKGAKALNDGTMNIHGNNAIAMKGSNATQLINNGTISLGEQGNAAGESGMIAMQLTSGATADALMENNGTINIYADNSYAFDRMGANGRIINNGLVNIEGTGSGLVKGGAGSVEGINGDDGSNSEVHGGTSNRPVDPTLPANQPRNSISYYTVGTSADGSAGSMSGKNMDLVDVKVNTGFTAGTSATTQTFSNVFTGQDIRGEENIQSTTVVWNATGTKNADGNVDVTMTKNAYTDVVSDNSVNSVASALDAGYTNNALYTSLNLETSADVTRAMKQISGSQAVNVARDARILSNRFNMLADTAPVMSNGLAFNAVAKGDSRAELSNDTKYDMLALRQTLGFGNGQSLSMAYGIARLDGNGSASAGNNGIDSGYSQFFGLEHSMPFGEHGLSWNNALRYDVHQFDSNRGINYSGVSEQARADTRQQYLEFRTEGRKTFTPQEGFDITPYAGLKLRHTLDDGYQERGAGDFNLRMSSSAETALDSVAGVKLRYAGKDGWAATATLEGGPNLSYATSGRTASLQGVAGQTFRVSDDQKGGGFNSLAQVGVKYHAGNASAALEAFRWKEDGISDSGLMMNYNVSF</sequence>
<dbReference type="EMBL" id="CP012871">
    <property type="protein sequence ID" value="ALR76322.1"/>
    <property type="molecule type" value="Genomic_DNA"/>
</dbReference>
<evidence type="ECO:0000256" key="1">
    <source>
        <dbReference type="SAM" id="MobiDB-lite"/>
    </source>
</evidence>
<feature type="compositionally biased region" description="Polar residues" evidence="1">
    <location>
        <begin position="1215"/>
        <end position="1228"/>
    </location>
</feature>
<evidence type="ECO:0000313" key="4">
    <source>
        <dbReference type="EMBL" id="ALR76322.1"/>
    </source>
</evidence>
<feature type="region of interest" description="Disordered" evidence="1">
    <location>
        <begin position="1205"/>
        <end position="1241"/>
    </location>
</feature>
<dbReference type="SUPFAM" id="SSF103515">
    <property type="entry name" value="Autotransporter"/>
    <property type="match status" value="1"/>
</dbReference>
<dbReference type="KEGG" id="kle:AO703_08440"/>
<dbReference type="PROSITE" id="PS51208">
    <property type="entry name" value="AUTOTRANSPORTER"/>
    <property type="match status" value="1"/>
</dbReference>
<evidence type="ECO:0000256" key="2">
    <source>
        <dbReference type="SAM" id="SignalP"/>
    </source>
</evidence>
<feature type="domain" description="Autotransporter" evidence="3">
    <location>
        <begin position="1395"/>
        <end position="1677"/>
    </location>
</feature>
<reference evidence="5" key="1">
    <citation type="submission" date="2015-10" db="EMBL/GenBank/DDBJ databases">
        <title>Complete Genome Sequencing of Klebsiella sp. strain G5.</title>
        <authorList>
            <person name="Chan K.-G."/>
            <person name="Chen J.-W."/>
        </authorList>
    </citation>
    <scope>NUCLEOTIDE SEQUENCE [LARGE SCALE GENOMIC DNA]</scope>
    <source>
        <strain evidence="5">G5</strain>
    </source>
</reference>
<dbReference type="SMART" id="SM00869">
    <property type="entry name" value="Autotransporter"/>
    <property type="match status" value="1"/>
</dbReference>
<protein>
    <recommendedName>
        <fullName evidence="3">Autotransporter domain-containing protein</fullName>
    </recommendedName>
</protein>
<organism evidence="4 5">
    <name type="scientific">[Enterobacter] lignolyticus</name>
    <dbReference type="NCBI Taxonomy" id="1334193"/>
    <lineage>
        <taxon>Bacteria</taxon>
        <taxon>Pseudomonadati</taxon>
        <taxon>Pseudomonadota</taxon>
        <taxon>Gammaproteobacteria</taxon>
        <taxon>Enterobacterales</taxon>
        <taxon>Enterobacteriaceae</taxon>
        <taxon>Pluralibacter</taxon>
    </lineage>
</organism>
<dbReference type="InterPro" id="IPR036709">
    <property type="entry name" value="Autotransporte_beta_dom_sf"/>
</dbReference>
<gene>
    <name evidence="4" type="ORF">AO703_08440</name>
</gene>
<feature type="compositionally biased region" description="Low complexity" evidence="1">
    <location>
        <begin position="232"/>
        <end position="243"/>
    </location>
</feature>
<dbReference type="Pfam" id="PF25784">
    <property type="entry name" value="BigA_N"/>
    <property type="match status" value="1"/>
</dbReference>
<dbReference type="InterPro" id="IPR005546">
    <property type="entry name" value="Autotransporte_beta"/>
</dbReference>
<evidence type="ECO:0000259" key="3">
    <source>
        <dbReference type="PROSITE" id="PS51208"/>
    </source>
</evidence>
<evidence type="ECO:0000313" key="5">
    <source>
        <dbReference type="Proteomes" id="UP000069162"/>
    </source>
</evidence>
<name>A0A806X651_9ENTR</name>
<feature type="region of interest" description="Disordered" evidence="1">
    <location>
        <begin position="90"/>
        <end position="121"/>
    </location>
</feature>
<dbReference type="InterPro" id="IPR058034">
    <property type="entry name" value="BigA_beta"/>
</dbReference>
<dbReference type="RefSeq" id="WP_062740874.1">
    <property type="nucleotide sequence ID" value="NZ_CP012871.1"/>
</dbReference>
<feature type="region of interest" description="Disordered" evidence="1">
    <location>
        <begin position="232"/>
        <end position="273"/>
    </location>
</feature>
<dbReference type="InterPro" id="IPR058035">
    <property type="entry name" value="BigA/YdbA-like_N"/>
</dbReference>
<dbReference type="Proteomes" id="UP000069162">
    <property type="component" value="Chromosome"/>
</dbReference>
<proteinExistence type="predicted"/>
<feature type="chain" id="PRO_5032720251" description="Autotransporter domain-containing protein" evidence="2">
    <location>
        <begin position="22"/>
        <end position="1677"/>
    </location>
</feature>